<proteinExistence type="predicted"/>
<dbReference type="InterPro" id="IPR035102">
    <property type="entry name" value="Phosphomevalonate_kinase"/>
</dbReference>
<feature type="coiled-coil region" evidence="7">
    <location>
        <begin position="273"/>
        <end position="300"/>
    </location>
</feature>
<evidence type="ECO:0000256" key="4">
    <source>
        <dbReference type="ARBA" id="ARBA00022741"/>
    </source>
</evidence>
<comment type="pathway">
    <text evidence="1">Isoprenoid biosynthesis; isopentenyl diphosphate biosynthesis via mevalonate pathway; isopentenyl diphosphate from (R)-mevalonate: step 2/3.</text>
</comment>
<dbReference type="InterPro" id="IPR036554">
    <property type="entry name" value="GHMP_kinase_C_sf"/>
</dbReference>
<dbReference type="Gene3D" id="3.30.230.10">
    <property type="match status" value="1"/>
</dbReference>
<dbReference type="EC" id="2.7.4.2" evidence="2"/>
<gene>
    <name evidence="10" type="ORF">CSC2_12740</name>
</gene>
<dbReference type="SUPFAM" id="SSF54211">
    <property type="entry name" value="Ribosomal protein S5 domain 2-like"/>
    <property type="match status" value="1"/>
</dbReference>
<reference evidence="10 11" key="1">
    <citation type="journal article" date="2021" name="Int. J. Syst. Evol. Microbiol.">
        <title>Clostridium zeae sp. nov., isolated from corn silage.</title>
        <authorList>
            <person name="Kobayashi H."/>
            <person name="Tanizawa Y."/>
            <person name="Yagura M."/>
            <person name="Sakamoto M."/>
            <person name="Ohkuma M."/>
            <person name="Tohno M."/>
        </authorList>
    </citation>
    <scope>NUCLEOTIDE SEQUENCE [LARGE SCALE GENOMIC DNA]</scope>
    <source>
        <strain evidence="10 11">CSC2</strain>
    </source>
</reference>
<evidence type="ECO:0000256" key="1">
    <source>
        <dbReference type="ARBA" id="ARBA00005017"/>
    </source>
</evidence>
<comment type="caution">
    <text evidence="10">The sequence shown here is derived from an EMBL/GenBank/DDBJ whole genome shotgun (WGS) entry which is preliminary data.</text>
</comment>
<dbReference type="Pfam" id="PF08544">
    <property type="entry name" value="GHMP_kinases_C"/>
    <property type="match status" value="1"/>
</dbReference>
<protein>
    <recommendedName>
        <fullName evidence="2">phosphomevalonate kinase</fullName>
        <ecNumber evidence="2">2.7.4.2</ecNumber>
    </recommendedName>
</protein>
<dbReference type="Gene3D" id="3.30.70.890">
    <property type="entry name" value="GHMP kinase, C-terminal domain"/>
    <property type="match status" value="1"/>
</dbReference>
<keyword evidence="11" id="KW-1185">Reference proteome</keyword>
<evidence type="ECO:0000256" key="7">
    <source>
        <dbReference type="SAM" id="Coils"/>
    </source>
</evidence>
<dbReference type="PRINTS" id="PR00959">
    <property type="entry name" value="MEVGALKINASE"/>
</dbReference>
<name>A0ABQ1E7M6_9CLOT</name>
<keyword evidence="6" id="KW-0067">ATP-binding</keyword>
<dbReference type="NCBIfam" id="TIGR01220">
    <property type="entry name" value="Pmev_kin_Gr_pos"/>
    <property type="match status" value="1"/>
</dbReference>
<dbReference type="InterPro" id="IPR020568">
    <property type="entry name" value="Ribosomal_Su5_D2-typ_SF"/>
</dbReference>
<evidence type="ECO:0000256" key="2">
    <source>
        <dbReference type="ARBA" id="ARBA00012958"/>
    </source>
</evidence>
<dbReference type="PANTHER" id="PTHR31814:SF2">
    <property type="entry name" value="PHOSPHOMEVALONATE KINASE"/>
    <property type="match status" value="1"/>
</dbReference>
<dbReference type="Proteomes" id="UP000663802">
    <property type="component" value="Unassembled WGS sequence"/>
</dbReference>
<sequence length="374" mass="41361">MSYLNYKVRVPGKLMVAGEYAVLEPNQKSVVIAVDRYVTANIQPSKENKISIPKLGVEDIAWEINEEKVQFNIEDSRLNFIENSISVVNRFLQEKSIDVIPFELQIKSGLDDPSTGEKYGLGSSAAVVVAVISAMLALYSDGKEQPSLDQIFKLSAIAHLKSQKSGSGADIAAAVYGGWLEYSAFMGKWVLSQLDQGTKLTEMIQSDWPNLSIRKITPPTLLKLAVGWTKSSVATGPMIRKIENFREHNLEAYTQFLIESSIAVERLIKGFEVDDCIEAINALKQNRKALQKLGDNARIDIETEKLKVLCIIAEEFGSGKSSGAGGGDCGIAFLKDTIYMKAMYEQWKNADISPLDLKVSELGLFVDDMIEKDF</sequence>
<dbReference type="PANTHER" id="PTHR31814">
    <property type="match status" value="1"/>
</dbReference>
<evidence type="ECO:0000256" key="6">
    <source>
        <dbReference type="ARBA" id="ARBA00022840"/>
    </source>
</evidence>
<keyword evidence="5 10" id="KW-0418">Kinase</keyword>
<dbReference type="InterPro" id="IPR006204">
    <property type="entry name" value="GHMP_kinase_N_dom"/>
</dbReference>
<keyword evidence="3" id="KW-0808">Transferase</keyword>
<feature type="domain" description="GHMP kinase N-terminal" evidence="8">
    <location>
        <begin position="88"/>
        <end position="178"/>
    </location>
</feature>
<keyword evidence="7" id="KW-0175">Coiled coil</keyword>
<accession>A0ABQ1E7M6</accession>
<dbReference type="InterPro" id="IPR014721">
    <property type="entry name" value="Ribsml_uS5_D2-typ_fold_subgr"/>
</dbReference>
<evidence type="ECO:0000256" key="5">
    <source>
        <dbReference type="ARBA" id="ARBA00022777"/>
    </source>
</evidence>
<dbReference type="InterPro" id="IPR013750">
    <property type="entry name" value="GHMP_kinase_C_dom"/>
</dbReference>
<evidence type="ECO:0000259" key="9">
    <source>
        <dbReference type="Pfam" id="PF08544"/>
    </source>
</evidence>
<dbReference type="RefSeq" id="WP_206868796.1">
    <property type="nucleotide sequence ID" value="NZ_BMBA01000001.1"/>
</dbReference>
<dbReference type="SUPFAM" id="SSF55060">
    <property type="entry name" value="GHMP Kinase, C-terminal domain"/>
    <property type="match status" value="1"/>
</dbReference>
<dbReference type="InterPro" id="IPR005917">
    <property type="entry name" value="Pmev_kinase_bact"/>
</dbReference>
<dbReference type="Pfam" id="PF00288">
    <property type="entry name" value="GHMP_kinases_N"/>
    <property type="match status" value="1"/>
</dbReference>
<dbReference type="GO" id="GO:0016301">
    <property type="term" value="F:kinase activity"/>
    <property type="evidence" value="ECO:0007669"/>
    <property type="project" value="UniProtKB-KW"/>
</dbReference>
<evidence type="ECO:0000256" key="3">
    <source>
        <dbReference type="ARBA" id="ARBA00022679"/>
    </source>
</evidence>
<feature type="domain" description="GHMP kinase C-terminal" evidence="9">
    <location>
        <begin position="278"/>
        <end position="349"/>
    </location>
</feature>
<dbReference type="EMBL" id="BMBA01000001">
    <property type="protein sequence ID" value="GFZ30748.1"/>
    <property type="molecule type" value="Genomic_DNA"/>
</dbReference>
<evidence type="ECO:0000313" key="10">
    <source>
        <dbReference type="EMBL" id="GFZ30748.1"/>
    </source>
</evidence>
<keyword evidence="4" id="KW-0547">Nucleotide-binding</keyword>
<evidence type="ECO:0000259" key="8">
    <source>
        <dbReference type="Pfam" id="PF00288"/>
    </source>
</evidence>
<evidence type="ECO:0000313" key="11">
    <source>
        <dbReference type="Proteomes" id="UP000663802"/>
    </source>
</evidence>
<organism evidence="10 11">
    <name type="scientific">Clostridium zeae</name>
    <dbReference type="NCBI Taxonomy" id="2759022"/>
    <lineage>
        <taxon>Bacteria</taxon>
        <taxon>Bacillati</taxon>
        <taxon>Bacillota</taxon>
        <taxon>Clostridia</taxon>
        <taxon>Eubacteriales</taxon>
        <taxon>Clostridiaceae</taxon>
        <taxon>Clostridium</taxon>
    </lineage>
</organism>